<reference evidence="1 2" key="1">
    <citation type="submission" date="2023-01" db="EMBL/GenBank/DDBJ databases">
        <title>Analysis of 21 Apiospora genomes using comparative genomics revels a genus with tremendous synthesis potential of carbohydrate active enzymes and secondary metabolites.</title>
        <authorList>
            <person name="Sorensen T."/>
        </authorList>
    </citation>
    <scope>NUCLEOTIDE SEQUENCE [LARGE SCALE GENOMIC DNA]</scope>
    <source>
        <strain evidence="1 2">CBS 20057</strain>
    </source>
</reference>
<name>A0ABR1RUG1_9PEZI</name>
<organism evidence="1 2">
    <name type="scientific">Apiospora marii</name>
    <dbReference type="NCBI Taxonomy" id="335849"/>
    <lineage>
        <taxon>Eukaryota</taxon>
        <taxon>Fungi</taxon>
        <taxon>Dikarya</taxon>
        <taxon>Ascomycota</taxon>
        <taxon>Pezizomycotina</taxon>
        <taxon>Sordariomycetes</taxon>
        <taxon>Xylariomycetidae</taxon>
        <taxon>Amphisphaeriales</taxon>
        <taxon>Apiosporaceae</taxon>
        <taxon>Apiospora</taxon>
    </lineage>
</organism>
<accession>A0ABR1RUG1</accession>
<evidence type="ECO:0000313" key="2">
    <source>
        <dbReference type="Proteomes" id="UP001396898"/>
    </source>
</evidence>
<protein>
    <submittedName>
        <fullName evidence="1">Uncharacterized protein</fullName>
    </submittedName>
</protein>
<gene>
    <name evidence="1" type="ORF">PG991_007784</name>
</gene>
<dbReference type="Proteomes" id="UP001396898">
    <property type="component" value="Unassembled WGS sequence"/>
</dbReference>
<sequence>MSPFKAPQALAAELLKTAKTRNIEAALPITTRWIPRAALAAGEALARANGGGGPSLIEKRMLGPAEMILVGAPPPPSSAPEEAASATPLVARHAVAVRIDGRGSGAREICGLCGSNKGRSDRVLREVGVGNFRVDPVQRLLGLGSCGPGRPRRQGLSV</sequence>
<keyword evidence="2" id="KW-1185">Reference proteome</keyword>
<dbReference type="EMBL" id="JAQQWI010000010">
    <property type="protein sequence ID" value="KAK8018594.1"/>
    <property type="molecule type" value="Genomic_DNA"/>
</dbReference>
<proteinExistence type="predicted"/>
<evidence type="ECO:0000313" key="1">
    <source>
        <dbReference type="EMBL" id="KAK8018594.1"/>
    </source>
</evidence>
<comment type="caution">
    <text evidence="1">The sequence shown here is derived from an EMBL/GenBank/DDBJ whole genome shotgun (WGS) entry which is preliminary data.</text>
</comment>